<dbReference type="EMBL" id="JABDYC010000001">
    <property type="protein sequence ID" value="MBX5021179.1"/>
    <property type="molecule type" value="Genomic_DNA"/>
</dbReference>
<organism evidence="1 2">
    <name type="scientific">Rhizobium lentis</name>
    <dbReference type="NCBI Taxonomy" id="1138194"/>
    <lineage>
        <taxon>Bacteria</taxon>
        <taxon>Pseudomonadati</taxon>
        <taxon>Pseudomonadota</taxon>
        <taxon>Alphaproteobacteria</taxon>
        <taxon>Hyphomicrobiales</taxon>
        <taxon>Rhizobiaceae</taxon>
        <taxon>Rhizobium/Agrobacterium group</taxon>
        <taxon>Rhizobium</taxon>
    </lineage>
</organism>
<dbReference type="SUPFAM" id="SSF52309">
    <property type="entry name" value="N-(deoxy)ribosyltransferase-like"/>
    <property type="match status" value="1"/>
</dbReference>
<evidence type="ECO:0008006" key="3">
    <source>
        <dbReference type="Google" id="ProtNLM"/>
    </source>
</evidence>
<dbReference type="AlphaFoldDB" id="A0A9Q3M648"/>
<proteinExistence type="predicted"/>
<name>A0A9Q3M648_9HYPH</name>
<reference evidence="1" key="1">
    <citation type="submission" date="2020-04" db="EMBL/GenBank/DDBJ databases">
        <title>Global-level population genomics: horizontal gene transfer, symbiosis and evolution in Rhizobia.</title>
        <authorList>
            <person name="Gai Y."/>
        </authorList>
    </citation>
    <scope>NUCLEOTIDE SEQUENCE</scope>
    <source>
        <strain evidence="1">BLR57</strain>
    </source>
</reference>
<dbReference type="Proteomes" id="UP000749740">
    <property type="component" value="Unassembled WGS sequence"/>
</dbReference>
<comment type="caution">
    <text evidence="1">The sequence shown here is derived from an EMBL/GenBank/DDBJ whole genome shotgun (WGS) entry which is preliminary data.</text>
</comment>
<evidence type="ECO:0000313" key="2">
    <source>
        <dbReference type="Proteomes" id="UP000749740"/>
    </source>
</evidence>
<accession>A0A9Q3M648</accession>
<gene>
    <name evidence="1" type="ORF">HJB63_01045</name>
</gene>
<evidence type="ECO:0000313" key="1">
    <source>
        <dbReference type="EMBL" id="MBX5021179.1"/>
    </source>
</evidence>
<protein>
    <recommendedName>
        <fullName evidence="3">Nucleoside 2-deoxyribosyltransferase</fullName>
    </recommendedName>
</protein>
<sequence>MMSRIYLASSWRNPYQPDAVTMLREAGHEVYDFRNPPNGVKGFAWSEIDPNWMGWKAKQYRDLLTTHPIASRGYLNDFRGMEWADTCVLLLPCGRSAHLEGGWFAGRGKRLIIWTHDGEEPELMALMANHIVTSGEELIKALGSTAA</sequence>